<evidence type="ECO:0000256" key="4">
    <source>
        <dbReference type="ARBA" id="ARBA00023002"/>
    </source>
</evidence>
<organism evidence="6 7">
    <name type="scientific">Methanobrevibacter arboriphilus JCM 13429 = DSM 1125</name>
    <dbReference type="NCBI Taxonomy" id="1300164"/>
    <lineage>
        <taxon>Archaea</taxon>
        <taxon>Methanobacteriati</taxon>
        <taxon>Methanobacteriota</taxon>
        <taxon>Methanomada group</taxon>
        <taxon>Methanobacteria</taxon>
        <taxon>Methanobacteriales</taxon>
        <taxon>Methanobacteriaceae</taxon>
        <taxon>Methanobrevibacter</taxon>
    </lineage>
</organism>
<sequence length="404" mass="43705">MVVIIGSGAGGGILAMELSKNDIPVTIIEKGPSINLNDAFRYYDPSDNKVDILKTSCTGGTTTVSAGNGVRVLEKELEDMGISIYEELNEVETLLSVHEMDDDHFGIGNRKFIETSKKLNLNPIKMPKFIKDEKCIPCGKCAFGCPRDAKWTSIEFINQAIENGAVFLDNTEVIEIIVEDNKVKGVIVKNKKNEEELIFSDIVISSAGAINTAKLLQKLGLPAGKKLFVDPFVTIGGIIKDIGFNKEVQMNSLIKGENYILAPHYASFIANELKKKDVEESDIFSIMVKIPDDSFGQIKDGKVIKENSEKDVRFIAEGSAVAGAILINSGVDPKSIISTNLRGAHPGGTAAIGEIVDLNLETKIKGLYVSDASVLPKAPGAPPILTILALSKKLSKHLISKLKH</sequence>
<dbReference type="PANTHER" id="PTHR46056">
    <property type="entry name" value="LONG-CHAIN-ALCOHOL OXIDASE"/>
    <property type="match status" value="1"/>
</dbReference>
<keyword evidence="3" id="KW-0274">FAD</keyword>
<dbReference type="EMBL" id="JXMW01000014">
    <property type="protein sequence ID" value="OQD58482.1"/>
    <property type="molecule type" value="Genomic_DNA"/>
</dbReference>
<evidence type="ECO:0000313" key="7">
    <source>
        <dbReference type="Proteomes" id="UP000191661"/>
    </source>
</evidence>
<keyword evidence="2" id="KW-0285">Flavoprotein</keyword>
<comment type="similarity">
    <text evidence="1">Belongs to the GMC oxidoreductase family.</text>
</comment>
<dbReference type="RefSeq" id="WP_080460627.1">
    <property type="nucleotide sequence ID" value="NZ_JXMW01000014.1"/>
</dbReference>
<dbReference type="GO" id="GO:0016614">
    <property type="term" value="F:oxidoreductase activity, acting on CH-OH group of donors"/>
    <property type="evidence" value="ECO:0007669"/>
    <property type="project" value="InterPro"/>
</dbReference>
<dbReference type="GO" id="GO:0050660">
    <property type="term" value="F:flavin adenine dinucleotide binding"/>
    <property type="evidence" value="ECO:0007669"/>
    <property type="project" value="InterPro"/>
</dbReference>
<dbReference type="Pfam" id="PF00732">
    <property type="entry name" value="GMC_oxred_N"/>
    <property type="match status" value="1"/>
</dbReference>
<name>A0A1V6N1K0_METAZ</name>
<accession>A0A1V6N1K0</accession>
<reference evidence="6 7" key="1">
    <citation type="submission" date="2014-12" db="EMBL/GenBank/DDBJ databases">
        <title>Genome sequence of Methanobrevibacter arboriphilicus DH1, DSM1125.</title>
        <authorList>
            <person name="Poehlein A."/>
            <person name="Thauer R.K."/>
            <person name="Seedorf H."/>
            <person name="Daniel R."/>
        </authorList>
    </citation>
    <scope>NUCLEOTIDE SEQUENCE [LARGE SCALE GENOMIC DNA]</scope>
    <source>
        <strain evidence="6 7">DH1</strain>
    </source>
</reference>
<protein>
    <submittedName>
        <fullName evidence="6">Putative oxidoreductase</fullName>
    </submittedName>
</protein>
<evidence type="ECO:0000256" key="1">
    <source>
        <dbReference type="ARBA" id="ARBA00010790"/>
    </source>
</evidence>
<feature type="domain" description="4Fe-4S ferredoxin-type" evidence="5">
    <location>
        <begin position="126"/>
        <end position="155"/>
    </location>
</feature>
<keyword evidence="7" id="KW-1185">Reference proteome</keyword>
<dbReference type="InterPro" id="IPR000172">
    <property type="entry name" value="GMC_OxRdtase_N"/>
</dbReference>
<proteinExistence type="inferred from homology"/>
<dbReference type="Pfam" id="PF05199">
    <property type="entry name" value="GMC_oxred_C"/>
    <property type="match status" value="1"/>
</dbReference>
<dbReference type="Gene3D" id="3.50.50.60">
    <property type="entry name" value="FAD/NAD(P)-binding domain"/>
    <property type="match status" value="3"/>
</dbReference>
<gene>
    <name evidence="6" type="ORF">MBBAR_14c00130</name>
</gene>
<evidence type="ECO:0000256" key="3">
    <source>
        <dbReference type="ARBA" id="ARBA00022827"/>
    </source>
</evidence>
<dbReference type="PANTHER" id="PTHR46056:SF12">
    <property type="entry name" value="LONG-CHAIN-ALCOHOL OXIDASE"/>
    <property type="match status" value="1"/>
</dbReference>
<dbReference type="AlphaFoldDB" id="A0A1V6N1K0"/>
<dbReference type="OrthoDB" id="346033at2157"/>
<evidence type="ECO:0000313" key="6">
    <source>
        <dbReference type="EMBL" id="OQD58482.1"/>
    </source>
</evidence>
<dbReference type="Proteomes" id="UP000191661">
    <property type="component" value="Unassembled WGS sequence"/>
</dbReference>
<evidence type="ECO:0000256" key="2">
    <source>
        <dbReference type="ARBA" id="ARBA00022630"/>
    </source>
</evidence>
<comment type="caution">
    <text evidence="6">The sequence shown here is derived from an EMBL/GenBank/DDBJ whole genome shotgun (WGS) entry which is preliminary data.</text>
</comment>
<keyword evidence="4" id="KW-0560">Oxidoreductase</keyword>
<dbReference type="SUPFAM" id="SSF51905">
    <property type="entry name" value="FAD/NAD(P)-binding domain"/>
    <property type="match status" value="1"/>
</dbReference>
<dbReference type="InterPro" id="IPR036188">
    <property type="entry name" value="FAD/NAD-bd_sf"/>
</dbReference>
<dbReference type="InterPro" id="IPR017896">
    <property type="entry name" value="4Fe4S_Fe-S-bd"/>
</dbReference>
<evidence type="ECO:0000259" key="5">
    <source>
        <dbReference type="PROSITE" id="PS51379"/>
    </source>
</evidence>
<dbReference type="PROSITE" id="PS51379">
    <property type="entry name" value="4FE4S_FER_2"/>
    <property type="match status" value="1"/>
</dbReference>
<dbReference type="InterPro" id="IPR007867">
    <property type="entry name" value="GMC_OxRtase_C"/>
</dbReference>